<evidence type="ECO:0000313" key="1">
    <source>
        <dbReference type="EMBL" id="KAK2639378.1"/>
    </source>
</evidence>
<comment type="caution">
    <text evidence="1">The sequence shown here is derived from an EMBL/GenBank/DDBJ whole genome shotgun (WGS) entry which is preliminary data.</text>
</comment>
<protein>
    <submittedName>
        <fullName evidence="1">Uncharacterized protein</fullName>
    </submittedName>
</protein>
<dbReference type="AlphaFoldDB" id="A0AAD9WR47"/>
<reference evidence="1" key="1">
    <citation type="journal article" date="2023" name="Plant J.">
        <title>Genome sequences and population genomics provide insights into the demographic history, inbreeding, and mutation load of two 'living fossil' tree species of Dipteronia.</title>
        <authorList>
            <person name="Feng Y."/>
            <person name="Comes H.P."/>
            <person name="Chen J."/>
            <person name="Zhu S."/>
            <person name="Lu R."/>
            <person name="Zhang X."/>
            <person name="Li P."/>
            <person name="Qiu J."/>
            <person name="Olsen K.M."/>
            <person name="Qiu Y."/>
        </authorList>
    </citation>
    <scope>NUCLEOTIDE SEQUENCE</scope>
    <source>
        <strain evidence="1">KIB01</strain>
    </source>
</reference>
<proteinExistence type="predicted"/>
<dbReference type="Proteomes" id="UP001280121">
    <property type="component" value="Unassembled WGS sequence"/>
</dbReference>
<dbReference type="EMBL" id="JANJYI010000008">
    <property type="protein sequence ID" value="KAK2639378.1"/>
    <property type="molecule type" value="Genomic_DNA"/>
</dbReference>
<keyword evidence="2" id="KW-1185">Reference proteome</keyword>
<gene>
    <name evidence="1" type="ORF">Ddye_027173</name>
</gene>
<name>A0AAD9WR47_9ROSI</name>
<evidence type="ECO:0000313" key="2">
    <source>
        <dbReference type="Proteomes" id="UP001280121"/>
    </source>
</evidence>
<sequence>MRMSTAFLLVQIAVVHPCLIKMHSCRIMPGMLLHLVFLDGEFVLSQPLYLLHRFLSSWLLCYYFSAPPPSPNCFSVSSARTAAILDSSKTGEKRFQDLLHLSICLSSLVTSFPSILEDCFTWIDKHALKFKHIISQHLLRASVN</sequence>
<accession>A0AAD9WR47</accession>
<organism evidence="1 2">
    <name type="scientific">Dipteronia dyeriana</name>
    <dbReference type="NCBI Taxonomy" id="168575"/>
    <lineage>
        <taxon>Eukaryota</taxon>
        <taxon>Viridiplantae</taxon>
        <taxon>Streptophyta</taxon>
        <taxon>Embryophyta</taxon>
        <taxon>Tracheophyta</taxon>
        <taxon>Spermatophyta</taxon>
        <taxon>Magnoliopsida</taxon>
        <taxon>eudicotyledons</taxon>
        <taxon>Gunneridae</taxon>
        <taxon>Pentapetalae</taxon>
        <taxon>rosids</taxon>
        <taxon>malvids</taxon>
        <taxon>Sapindales</taxon>
        <taxon>Sapindaceae</taxon>
        <taxon>Hippocastanoideae</taxon>
        <taxon>Acereae</taxon>
        <taxon>Dipteronia</taxon>
    </lineage>
</organism>